<organism evidence="3 4">
    <name type="scientific">Candidatus Nephthysia bennettiae</name>
    <dbReference type="NCBI Taxonomy" id="3127016"/>
    <lineage>
        <taxon>Bacteria</taxon>
        <taxon>Bacillati</taxon>
        <taxon>Candidatus Dormiibacterota</taxon>
        <taxon>Candidatus Dormibacteria</taxon>
        <taxon>Candidatus Dormibacterales</taxon>
        <taxon>Candidatus Dormibacteraceae</taxon>
        <taxon>Candidatus Nephthysia</taxon>
    </lineage>
</organism>
<reference evidence="3" key="1">
    <citation type="submission" date="2020-10" db="EMBL/GenBank/DDBJ databases">
        <title>Ca. Dormibacterota MAGs.</title>
        <authorList>
            <person name="Montgomery K."/>
        </authorList>
    </citation>
    <scope>NUCLEOTIDE SEQUENCE [LARGE SCALE GENOMIC DNA]</scope>
    <source>
        <strain evidence="3">SC8812_S17_10</strain>
    </source>
</reference>
<dbReference type="Gene3D" id="3.40.50.620">
    <property type="entry name" value="HUPs"/>
    <property type="match status" value="1"/>
</dbReference>
<feature type="domain" description="UspA" evidence="2">
    <location>
        <begin position="18"/>
        <end position="155"/>
    </location>
</feature>
<dbReference type="RefSeq" id="WP_338204012.1">
    <property type="nucleotide sequence ID" value="NZ_JAEKNR010000196.1"/>
</dbReference>
<dbReference type="EMBL" id="JAEKNR010000196">
    <property type="protein sequence ID" value="MBJ7600253.1"/>
    <property type="molecule type" value="Genomic_DNA"/>
</dbReference>
<dbReference type="PANTHER" id="PTHR46268:SF6">
    <property type="entry name" value="UNIVERSAL STRESS PROTEIN UP12"/>
    <property type="match status" value="1"/>
</dbReference>
<accession>A0A934KBX9</accession>
<keyword evidence="4" id="KW-1185">Reference proteome</keyword>
<comment type="similarity">
    <text evidence="1">Belongs to the universal stress protein A family.</text>
</comment>
<dbReference type="InterPro" id="IPR006016">
    <property type="entry name" value="UspA"/>
</dbReference>
<evidence type="ECO:0000256" key="1">
    <source>
        <dbReference type="ARBA" id="ARBA00008791"/>
    </source>
</evidence>
<dbReference type="Pfam" id="PF00582">
    <property type="entry name" value="Usp"/>
    <property type="match status" value="1"/>
</dbReference>
<sequence length="160" mass="17838">MARGKEAEAARIGAQTARILVTVAGHSVDEETVRLACRMARELRQSNAIPRLYAVYVIEVTRALPLSAPVHQQVEHGEQVLDAVERIAAEYDLEVQTEMVQARDTGPAIVGEADDWHADVIVMGLPYKRRFGEFNLGKTAPYVLKNAQCRVILFRERLDA</sequence>
<comment type="caution">
    <text evidence="3">The sequence shown here is derived from an EMBL/GenBank/DDBJ whole genome shotgun (WGS) entry which is preliminary data.</text>
</comment>
<dbReference type="AlphaFoldDB" id="A0A934KBX9"/>
<dbReference type="SUPFAM" id="SSF52402">
    <property type="entry name" value="Adenine nucleotide alpha hydrolases-like"/>
    <property type="match status" value="1"/>
</dbReference>
<name>A0A934KBX9_9BACT</name>
<dbReference type="Proteomes" id="UP000612893">
    <property type="component" value="Unassembled WGS sequence"/>
</dbReference>
<dbReference type="CDD" id="cd00293">
    <property type="entry name" value="USP-like"/>
    <property type="match status" value="1"/>
</dbReference>
<evidence type="ECO:0000313" key="3">
    <source>
        <dbReference type="EMBL" id="MBJ7600253.1"/>
    </source>
</evidence>
<protein>
    <submittedName>
        <fullName evidence="3">Universal stress protein</fullName>
    </submittedName>
</protein>
<dbReference type="PANTHER" id="PTHR46268">
    <property type="entry name" value="STRESS RESPONSE PROTEIN NHAX"/>
    <property type="match status" value="1"/>
</dbReference>
<evidence type="ECO:0000259" key="2">
    <source>
        <dbReference type="Pfam" id="PF00582"/>
    </source>
</evidence>
<dbReference type="InterPro" id="IPR014729">
    <property type="entry name" value="Rossmann-like_a/b/a_fold"/>
</dbReference>
<gene>
    <name evidence="3" type="ORF">JF922_19540</name>
</gene>
<proteinExistence type="inferred from homology"/>
<evidence type="ECO:0000313" key="4">
    <source>
        <dbReference type="Proteomes" id="UP000612893"/>
    </source>
</evidence>